<dbReference type="EMBL" id="JQ340175">
    <property type="protein sequence ID" value="AFH75234.1"/>
    <property type="molecule type" value="Genomic_DNA"/>
</dbReference>
<geneLocation type="plasmid" evidence="2">
    <name>pCQ4</name>
</geneLocation>
<keyword evidence="2" id="KW-0614">Plasmid</keyword>
<name>I0CEM1_9ACTN</name>
<proteinExistence type="predicted"/>
<accession>I0CEM1</accession>
<evidence type="ECO:0000313" key="2">
    <source>
        <dbReference type="EMBL" id="AFH75234.1"/>
    </source>
</evidence>
<sequence>MSAGYLTKADPDFDWEFKAEDFVFARLAEELSAADRTEEPARQQAVDRVESLRLAVSLHAAYVDPDGKSWARCYTCHGSNGFPCSTMRFFTRMWRHHPDYRPGWNETVDGPDGPTWWSRDMMRVAERGGFRNDFLAKQAQEQTSPGKGDQVT</sequence>
<reference evidence="2" key="1">
    <citation type="submission" date="2011-12" db="EMBL/GenBank/DDBJ databases">
        <title>Complete nucleotide sequence of Streptomyces circular plasmid pCQ4.</title>
        <authorList>
            <person name="Cheng Q."/>
            <person name="Tian X."/>
            <person name="Qin Z."/>
        </authorList>
    </citation>
    <scope>NUCLEOTIDE SEQUENCE</scope>
    <source>
        <strain evidence="2">W75</strain>
        <plasmid evidence="2">pCQ4</plasmid>
    </source>
</reference>
<evidence type="ECO:0000256" key="1">
    <source>
        <dbReference type="SAM" id="MobiDB-lite"/>
    </source>
</evidence>
<protein>
    <submittedName>
        <fullName evidence="2">Uncharacterized protein</fullName>
    </submittedName>
</protein>
<dbReference type="RefSeq" id="WP_015061048.1">
    <property type="nucleotide sequence ID" value="NC_019307.1"/>
</dbReference>
<feature type="region of interest" description="Disordered" evidence="1">
    <location>
        <begin position="133"/>
        <end position="152"/>
    </location>
</feature>
<organism evidence="2">
    <name type="scientific">Streptomyces sp. W75</name>
    <dbReference type="NCBI Taxonomy" id="1170711"/>
    <lineage>
        <taxon>Bacteria</taxon>
        <taxon>Bacillati</taxon>
        <taxon>Actinomycetota</taxon>
        <taxon>Actinomycetes</taxon>
        <taxon>Kitasatosporales</taxon>
        <taxon>Streptomycetaceae</taxon>
        <taxon>Streptomyces</taxon>
    </lineage>
</organism>
<dbReference type="AlphaFoldDB" id="I0CEM1"/>
<gene>
    <name evidence="2" type="ORF">pCQ4.109</name>
</gene>
<feature type="compositionally biased region" description="Polar residues" evidence="1">
    <location>
        <begin position="139"/>
        <end position="152"/>
    </location>
</feature>